<name>A0ABQ9H3I4_9NEOP</name>
<evidence type="ECO:0000256" key="1">
    <source>
        <dbReference type="SAM" id="MobiDB-lite"/>
    </source>
</evidence>
<gene>
    <name evidence="2" type="ORF">PR048_019441</name>
</gene>
<dbReference type="InterPro" id="IPR013783">
    <property type="entry name" value="Ig-like_fold"/>
</dbReference>
<dbReference type="EMBL" id="JARBHB010000007">
    <property type="protein sequence ID" value="KAJ8878852.1"/>
    <property type="molecule type" value="Genomic_DNA"/>
</dbReference>
<organism evidence="2 3">
    <name type="scientific">Dryococelus australis</name>
    <dbReference type="NCBI Taxonomy" id="614101"/>
    <lineage>
        <taxon>Eukaryota</taxon>
        <taxon>Metazoa</taxon>
        <taxon>Ecdysozoa</taxon>
        <taxon>Arthropoda</taxon>
        <taxon>Hexapoda</taxon>
        <taxon>Insecta</taxon>
        <taxon>Pterygota</taxon>
        <taxon>Neoptera</taxon>
        <taxon>Polyneoptera</taxon>
        <taxon>Phasmatodea</taxon>
        <taxon>Verophasmatodea</taxon>
        <taxon>Anareolatae</taxon>
        <taxon>Phasmatidae</taxon>
        <taxon>Eurycanthinae</taxon>
        <taxon>Dryococelus</taxon>
    </lineage>
</organism>
<dbReference type="SUPFAM" id="SSF49265">
    <property type="entry name" value="Fibronectin type III"/>
    <property type="match status" value="1"/>
</dbReference>
<proteinExistence type="predicted"/>
<comment type="caution">
    <text evidence="2">The sequence shown here is derived from an EMBL/GenBank/DDBJ whole genome shotgun (WGS) entry which is preliminary data.</text>
</comment>
<protein>
    <submittedName>
        <fullName evidence="2">Uncharacterized protein</fullName>
    </submittedName>
</protein>
<feature type="region of interest" description="Disordered" evidence="1">
    <location>
        <begin position="1"/>
        <end position="26"/>
    </location>
</feature>
<reference evidence="2 3" key="1">
    <citation type="submission" date="2023-02" db="EMBL/GenBank/DDBJ databases">
        <title>LHISI_Scaffold_Assembly.</title>
        <authorList>
            <person name="Stuart O.P."/>
            <person name="Cleave R."/>
            <person name="Magrath M.J.L."/>
            <person name="Mikheyev A.S."/>
        </authorList>
    </citation>
    <scope>NUCLEOTIDE SEQUENCE [LARGE SCALE GENOMIC DNA]</scope>
    <source>
        <strain evidence="2">Daus_M_001</strain>
        <tissue evidence="2">Leg muscle</tissue>
    </source>
</reference>
<evidence type="ECO:0000313" key="2">
    <source>
        <dbReference type="EMBL" id="KAJ8878852.1"/>
    </source>
</evidence>
<dbReference type="InterPro" id="IPR036116">
    <property type="entry name" value="FN3_sf"/>
</dbReference>
<accession>A0ABQ9H3I4</accession>
<dbReference type="Proteomes" id="UP001159363">
    <property type="component" value="Chromosome 6"/>
</dbReference>
<keyword evidence="3" id="KW-1185">Reference proteome</keyword>
<sequence>MEQHRNEMTGETGDPRENPPTKGFVQHDYHMRKSGVTRSGIEPGGLYACWSAAEVAKVRAVNVTQSSAVVRWWISDVNAACQTEQMRLCYQENDTQAGTPDCSSWTMDQSESSDALQLVDLAACTAYRVTVGLKTALSDSHQDVTFTTPLYGQSAAVFEFGAMSPRSPTLYYVFLKACDFKWSGVGELRRGKVGHGVGWGGEKYPSAKSNGLGNPPPDSASNDGRGDFMCKIHRGQAFYRLRCPAGEAIDAAVMNVSNTEAVVTWSFDTDKWDCRPDRMQVCHAPADKNSSAACNSLSSAVSRVAIRHLTMCTNYKVSLKLVTNVSPKPTRTFYILTSSKGYPVLNHINLTTVDTTVRVDWVSVNTSLQCVRLYNVSWYSSHDARKTWRTFPVGTASFTIFAVSRGQSYYVEVAAIFVDGTTESLFEHVDIPTHSGTSHPDPV</sequence>
<feature type="region of interest" description="Disordered" evidence="1">
    <location>
        <begin position="204"/>
        <end position="225"/>
    </location>
</feature>
<dbReference type="Gene3D" id="2.60.40.10">
    <property type="entry name" value="Immunoglobulins"/>
    <property type="match status" value="1"/>
</dbReference>
<evidence type="ECO:0000313" key="3">
    <source>
        <dbReference type="Proteomes" id="UP001159363"/>
    </source>
</evidence>